<protein>
    <submittedName>
        <fullName evidence="3">Uncharacterized protein</fullName>
    </submittedName>
</protein>
<dbReference type="EMBL" id="BNAO01000009">
    <property type="protein sequence ID" value="GHG75267.1"/>
    <property type="molecule type" value="Genomic_DNA"/>
</dbReference>
<keyword evidence="2" id="KW-0732">Signal</keyword>
<feature type="signal peptide" evidence="2">
    <location>
        <begin position="1"/>
        <end position="24"/>
    </location>
</feature>
<evidence type="ECO:0000313" key="4">
    <source>
        <dbReference type="Proteomes" id="UP000659697"/>
    </source>
</evidence>
<evidence type="ECO:0000313" key="3">
    <source>
        <dbReference type="EMBL" id="GHG75267.1"/>
    </source>
</evidence>
<feature type="compositionally biased region" description="Polar residues" evidence="1">
    <location>
        <begin position="43"/>
        <end position="53"/>
    </location>
</feature>
<keyword evidence="4" id="KW-1185">Reference proteome</keyword>
<evidence type="ECO:0000256" key="1">
    <source>
        <dbReference type="SAM" id="MobiDB-lite"/>
    </source>
</evidence>
<dbReference type="RefSeq" id="WP_189433789.1">
    <property type="nucleotide sequence ID" value="NZ_BNAO01000009.1"/>
</dbReference>
<accession>A0ABQ3L364</accession>
<organism evidence="3 4">
    <name type="scientific">Alishewanella longhuensis</name>
    <dbReference type="NCBI Taxonomy" id="1091037"/>
    <lineage>
        <taxon>Bacteria</taxon>
        <taxon>Pseudomonadati</taxon>
        <taxon>Pseudomonadota</taxon>
        <taxon>Gammaproteobacteria</taxon>
        <taxon>Alteromonadales</taxon>
        <taxon>Alteromonadaceae</taxon>
        <taxon>Alishewanella</taxon>
    </lineage>
</organism>
<evidence type="ECO:0000256" key="2">
    <source>
        <dbReference type="SAM" id="SignalP"/>
    </source>
</evidence>
<dbReference type="Proteomes" id="UP000659697">
    <property type="component" value="Unassembled WGS sequence"/>
</dbReference>
<feature type="region of interest" description="Disordered" evidence="1">
    <location>
        <begin position="43"/>
        <end position="64"/>
    </location>
</feature>
<sequence length="103" mass="11277">MRLFNLFIALLYLSLLVTTDTGNAHDQRLSPLADNQFQAVHYQQNSGNHSVSAADQEPDEPDSTSPVILLLSFVKAETSINTYTSPWLAFSSSPDTARAPPIV</sequence>
<name>A0ABQ3L364_9ALTE</name>
<reference evidence="4" key="1">
    <citation type="journal article" date="2019" name="Int. J. Syst. Evol. Microbiol.">
        <title>The Global Catalogue of Microorganisms (GCM) 10K type strain sequencing project: providing services to taxonomists for standard genome sequencing and annotation.</title>
        <authorList>
            <consortium name="The Broad Institute Genomics Platform"/>
            <consortium name="The Broad Institute Genome Sequencing Center for Infectious Disease"/>
            <person name="Wu L."/>
            <person name="Ma J."/>
        </authorList>
    </citation>
    <scope>NUCLEOTIDE SEQUENCE [LARGE SCALE GENOMIC DNA]</scope>
    <source>
        <strain evidence="4">CGMCC 1.7003</strain>
    </source>
</reference>
<gene>
    <name evidence="3" type="ORF">GCM10010919_29290</name>
</gene>
<proteinExistence type="predicted"/>
<feature type="chain" id="PRO_5047205212" evidence="2">
    <location>
        <begin position="25"/>
        <end position="103"/>
    </location>
</feature>
<comment type="caution">
    <text evidence="3">The sequence shown here is derived from an EMBL/GenBank/DDBJ whole genome shotgun (WGS) entry which is preliminary data.</text>
</comment>